<comment type="function">
    <text evidence="8">Catalyzes the attachment of glutamate to tRNA(Glu) in a two-step reaction: glutamate is first activated by ATP to form Glu-AMP and then transferred to the acceptor end of tRNA(Glu).</text>
</comment>
<keyword evidence="4 8" id="KW-0547">Nucleotide-binding</keyword>
<dbReference type="InterPro" id="IPR000924">
    <property type="entry name" value="Glu/Gln-tRNA-synth"/>
</dbReference>
<evidence type="ECO:0000256" key="2">
    <source>
        <dbReference type="ARBA" id="ARBA00022490"/>
    </source>
</evidence>
<evidence type="ECO:0000256" key="8">
    <source>
        <dbReference type="HAMAP-Rule" id="MF_00022"/>
    </source>
</evidence>
<keyword evidence="12" id="KW-1185">Reference proteome</keyword>
<dbReference type="InterPro" id="IPR045462">
    <property type="entry name" value="aa-tRNA-synth_I_cd-bd"/>
</dbReference>
<comment type="catalytic activity">
    <reaction evidence="8">
        <text>tRNA(Glu) + L-glutamate + ATP = L-glutamyl-tRNA(Glu) + AMP + diphosphate</text>
        <dbReference type="Rhea" id="RHEA:23540"/>
        <dbReference type="Rhea" id="RHEA-COMP:9663"/>
        <dbReference type="Rhea" id="RHEA-COMP:9680"/>
        <dbReference type="ChEBI" id="CHEBI:29985"/>
        <dbReference type="ChEBI" id="CHEBI:30616"/>
        <dbReference type="ChEBI" id="CHEBI:33019"/>
        <dbReference type="ChEBI" id="CHEBI:78442"/>
        <dbReference type="ChEBI" id="CHEBI:78520"/>
        <dbReference type="ChEBI" id="CHEBI:456215"/>
        <dbReference type="EC" id="6.1.1.17"/>
    </reaction>
</comment>
<dbReference type="PANTHER" id="PTHR43311:SF2">
    <property type="entry name" value="GLUTAMATE--TRNA LIGASE, MITOCHONDRIAL-RELATED"/>
    <property type="match status" value="1"/>
</dbReference>
<evidence type="ECO:0000313" key="12">
    <source>
        <dbReference type="Proteomes" id="UP001589788"/>
    </source>
</evidence>
<dbReference type="InterPro" id="IPR020752">
    <property type="entry name" value="Glu-tRNA-synth_I_codon-bd_sub1"/>
</dbReference>
<protein>
    <recommendedName>
        <fullName evidence="8">Glutamate--tRNA ligase</fullName>
        <ecNumber evidence="8">6.1.1.17</ecNumber>
    </recommendedName>
    <alternativeName>
        <fullName evidence="8">Glutamyl-tRNA synthetase</fullName>
        <shortName evidence="8">GluRS</shortName>
    </alternativeName>
</protein>
<evidence type="ECO:0000259" key="9">
    <source>
        <dbReference type="Pfam" id="PF00749"/>
    </source>
</evidence>
<evidence type="ECO:0000313" key="11">
    <source>
        <dbReference type="EMBL" id="MFC0080672.1"/>
    </source>
</evidence>
<comment type="similarity">
    <text evidence="1 8">Belongs to the class-I aminoacyl-tRNA synthetase family. Glutamate--tRNA ligase type 1 subfamily.</text>
</comment>
<feature type="binding site" evidence="8">
    <location>
        <position position="125"/>
    </location>
    <ligand>
        <name>Zn(2+)</name>
        <dbReference type="ChEBI" id="CHEBI:29105"/>
    </ligand>
</feature>
<evidence type="ECO:0000256" key="4">
    <source>
        <dbReference type="ARBA" id="ARBA00022741"/>
    </source>
</evidence>
<proteinExistence type="inferred from homology"/>
<dbReference type="InterPro" id="IPR004527">
    <property type="entry name" value="Glu-tRNA-ligase_bac/mito"/>
</dbReference>
<organism evidence="11 12">
    <name type="scientific">Aciditerrimonas ferrireducens</name>
    <dbReference type="NCBI Taxonomy" id="667306"/>
    <lineage>
        <taxon>Bacteria</taxon>
        <taxon>Bacillati</taxon>
        <taxon>Actinomycetota</taxon>
        <taxon>Acidimicrobiia</taxon>
        <taxon>Acidimicrobiales</taxon>
        <taxon>Acidimicrobiaceae</taxon>
        <taxon>Aciditerrimonas</taxon>
    </lineage>
</organism>
<dbReference type="EMBL" id="JBHLYQ010000002">
    <property type="protein sequence ID" value="MFC0080672.1"/>
    <property type="molecule type" value="Genomic_DNA"/>
</dbReference>
<dbReference type="InterPro" id="IPR020058">
    <property type="entry name" value="Glu/Gln-tRNA-synth_Ib_cat-dom"/>
</dbReference>
<dbReference type="InterPro" id="IPR014729">
    <property type="entry name" value="Rossmann-like_a/b/a_fold"/>
</dbReference>
<feature type="binding site" evidence="8">
    <location>
        <position position="100"/>
    </location>
    <ligand>
        <name>Zn(2+)</name>
        <dbReference type="ChEBI" id="CHEBI:29105"/>
    </ligand>
</feature>
<dbReference type="InterPro" id="IPR020751">
    <property type="entry name" value="aa-tRNA-synth_I_codon-bd_sub2"/>
</dbReference>
<evidence type="ECO:0000256" key="3">
    <source>
        <dbReference type="ARBA" id="ARBA00022598"/>
    </source>
</evidence>
<keyword evidence="8" id="KW-0862">Zinc</keyword>
<feature type="binding site" evidence="8">
    <location>
        <position position="239"/>
    </location>
    <ligand>
        <name>ATP</name>
        <dbReference type="ChEBI" id="CHEBI:30616"/>
    </ligand>
</feature>
<evidence type="ECO:0000256" key="7">
    <source>
        <dbReference type="ARBA" id="ARBA00023146"/>
    </source>
</evidence>
<dbReference type="NCBIfam" id="TIGR00464">
    <property type="entry name" value="gltX_bact"/>
    <property type="match status" value="1"/>
</dbReference>
<dbReference type="PANTHER" id="PTHR43311">
    <property type="entry name" value="GLUTAMATE--TRNA LIGASE"/>
    <property type="match status" value="1"/>
</dbReference>
<feature type="short sequence motif" description="'HIGH' region" evidence="8">
    <location>
        <begin position="11"/>
        <end position="21"/>
    </location>
</feature>
<keyword evidence="8" id="KW-0479">Metal-binding</keyword>
<comment type="caution">
    <text evidence="11">The sequence shown here is derived from an EMBL/GenBank/DDBJ whole genome shotgun (WGS) entry which is preliminary data.</text>
</comment>
<name>A0ABV6C143_9ACTN</name>
<feature type="domain" description="Glutamyl/glutaminyl-tRNA synthetase class Ib catalytic" evidence="9">
    <location>
        <begin position="5"/>
        <end position="304"/>
    </location>
</feature>
<keyword evidence="7 8" id="KW-0030">Aminoacyl-tRNA synthetase</keyword>
<comment type="subcellular location">
    <subcellularLocation>
        <location evidence="8">Cytoplasm</location>
    </subcellularLocation>
</comment>
<dbReference type="InterPro" id="IPR008925">
    <property type="entry name" value="aa_tRNA-synth_I_cd-bd_sf"/>
</dbReference>
<dbReference type="InterPro" id="IPR033910">
    <property type="entry name" value="GluRS_core"/>
</dbReference>
<comment type="cofactor">
    <cofactor evidence="8">
        <name>Zn(2+)</name>
        <dbReference type="ChEBI" id="CHEBI:29105"/>
    </cofactor>
    <text evidence="8">Binds 1 zinc ion per subunit.</text>
</comment>
<feature type="binding site" evidence="8">
    <location>
        <position position="123"/>
    </location>
    <ligand>
        <name>Zn(2+)</name>
        <dbReference type="ChEBI" id="CHEBI:29105"/>
    </ligand>
</feature>
<dbReference type="CDD" id="cd00808">
    <property type="entry name" value="GluRS_core"/>
    <property type="match status" value="1"/>
</dbReference>
<gene>
    <name evidence="8 11" type="primary">gltX</name>
    <name evidence="11" type="ORF">ACFFRE_00690</name>
</gene>
<sequence>MAGAVRVRFAPSPTGSFHVGSARTALFNWLFARHHGGTFLLRIEDTDAERNREDWVGGILDALAWLGLEPDEAPVRQSAMVERHQEAIDRLLRAGLLYACDCRREDVEARKPPGTPPGYDGHCRDRGLEPGPGRVLRFKVPDAGEVVVEDVVRGTVRFPLAAIEDFAVVKSTGQPLFVLANVVDDLAMGISHVVRGEDLLPSTPKQVLLWGALAGPARPLPIYAHLPMLVNEKRQKLSKRRDPVAVEQYRAEGYLPEAFVNYLALLGWSHPSGRELLSREELVAAFRLEDVNHAPAFFDVQKLRHLNGEHLRRLPLGAFVEACRPYLTPPSAPWPAERFDPAVFEAMAPLVQERVAVLSEVPGMVDFLFLPDPPLEAAAWAQVVADPLTPAILGGALEAYADCPFEPEALHQATAALAESLGRKLGKAQAPIRVAVTGRRVGPPLFESLALLGREETLRRLRTAQARLAAEQPAG</sequence>
<feature type="domain" description="Aminoacyl-tRNA synthetase class I anticodon-binding" evidence="10">
    <location>
        <begin position="319"/>
        <end position="464"/>
    </location>
</feature>
<feature type="short sequence motif" description="'KMSKS' region" evidence="8">
    <location>
        <begin position="236"/>
        <end position="240"/>
    </location>
</feature>
<evidence type="ECO:0000256" key="1">
    <source>
        <dbReference type="ARBA" id="ARBA00007894"/>
    </source>
</evidence>
<dbReference type="Proteomes" id="UP001589788">
    <property type="component" value="Unassembled WGS sequence"/>
</dbReference>
<dbReference type="EC" id="6.1.1.17" evidence="8"/>
<keyword evidence="6 8" id="KW-0648">Protein biosynthesis</keyword>
<evidence type="ECO:0000256" key="5">
    <source>
        <dbReference type="ARBA" id="ARBA00022840"/>
    </source>
</evidence>
<feature type="binding site" evidence="8">
    <location>
        <position position="102"/>
    </location>
    <ligand>
        <name>Zn(2+)</name>
        <dbReference type="ChEBI" id="CHEBI:29105"/>
    </ligand>
</feature>
<dbReference type="Pfam" id="PF19269">
    <property type="entry name" value="Anticodon_2"/>
    <property type="match status" value="1"/>
</dbReference>
<accession>A0ABV6C143</accession>
<dbReference type="Pfam" id="PF00749">
    <property type="entry name" value="tRNA-synt_1c"/>
    <property type="match status" value="1"/>
</dbReference>
<dbReference type="SUPFAM" id="SSF52374">
    <property type="entry name" value="Nucleotidylyl transferase"/>
    <property type="match status" value="1"/>
</dbReference>
<dbReference type="GO" id="GO:0004818">
    <property type="term" value="F:glutamate-tRNA ligase activity"/>
    <property type="evidence" value="ECO:0007669"/>
    <property type="project" value="UniProtKB-EC"/>
</dbReference>
<dbReference type="PRINTS" id="PR00987">
    <property type="entry name" value="TRNASYNTHGLU"/>
</dbReference>
<dbReference type="SUPFAM" id="SSF48163">
    <property type="entry name" value="An anticodon-binding domain of class I aminoacyl-tRNA synthetases"/>
    <property type="match status" value="1"/>
</dbReference>
<dbReference type="HAMAP" id="MF_00022">
    <property type="entry name" value="Glu_tRNA_synth_type1"/>
    <property type="match status" value="1"/>
</dbReference>
<reference evidence="11 12" key="1">
    <citation type="submission" date="2024-09" db="EMBL/GenBank/DDBJ databases">
        <authorList>
            <person name="Sun Q."/>
            <person name="Mori K."/>
        </authorList>
    </citation>
    <scope>NUCLEOTIDE SEQUENCE [LARGE SCALE GENOMIC DNA]</scope>
    <source>
        <strain evidence="11 12">JCM 15389</strain>
    </source>
</reference>
<dbReference type="Gene3D" id="1.10.8.70">
    <property type="entry name" value="Glutamate-tRNA synthetase, class I, anticodon-binding domain 1"/>
    <property type="match status" value="1"/>
</dbReference>
<dbReference type="Gene3D" id="1.10.10.350">
    <property type="match status" value="1"/>
</dbReference>
<dbReference type="RefSeq" id="WP_377787093.1">
    <property type="nucleotide sequence ID" value="NZ_JBHLYQ010000002.1"/>
</dbReference>
<keyword evidence="5 8" id="KW-0067">ATP-binding</keyword>
<evidence type="ECO:0000259" key="10">
    <source>
        <dbReference type="Pfam" id="PF19269"/>
    </source>
</evidence>
<evidence type="ECO:0000256" key="6">
    <source>
        <dbReference type="ARBA" id="ARBA00022917"/>
    </source>
</evidence>
<dbReference type="InterPro" id="IPR049940">
    <property type="entry name" value="GluQ/Sye"/>
</dbReference>
<dbReference type="Gene3D" id="3.40.50.620">
    <property type="entry name" value="HUPs"/>
    <property type="match status" value="1"/>
</dbReference>
<keyword evidence="3 8" id="KW-0436">Ligase</keyword>
<keyword evidence="2 8" id="KW-0963">Cytoplasm</keyword>
<comment type="subunit">
    <text evidence="8">Monomer.</text>
</comment>